<dbReference type="KEGG" id="lgi:LOTGIDRAFT_162376"/>
<organism evidence="2 3">
    <name type="scientific">Lottia gigantea</name>
    <name type="common">Giant owl limpet</name>
    <dbReference type="NCBI Taxonomy" id="225164"/>
    <lineage>
        <taxon>Eukaryota</taxon>
        <taxon>Metazoa</taxon>
        <taxon>Spiralia</taxon>
        <taxon>Lophotrochozoa</taxon>
        <taxon>Mollusca</taxon>
        <taxon>Gastropoda</taxon>
        <taxon>Patellogastropoda</taxon>
        <taxon>Lottioidea</taxon>
        <taxon>Lottiidae</taxon>
        <taxon>Lottia</taxon>
    </lineage>
</organism>
<keyword evidence="1" id="KW-0175">Coiled coil</keyword>
<reference evidence="2 3" key="1">
    <citation type="journal article" date="2013" name="Nature">
        <title>Insights into bilaterian evolution from three spiralian genomes.</title>
        <authorList>
            <person name="Simakov O."/>
            <person name="Marletaz F."/>
            <person name="Cho S.J."/>
            <person name="Edsinger-Gonzales E."/>
            <person name="Havlak P."/>
            <person name="Hellsten U."/>
            <person name="Kuo D.H."/>
            <person name="Larsson T."/>
            <person name="Lv J."/>
            <person name="Arendt D."/>
            <person name="Savage R."/>
            <person name="Osoegawa K."/>
            <person name="de Jong P."/>
            <person name="Grimwood J."/>
            <person name="Chapman J.A."/>
            <person name="Shapiro H."/>
            <person name="Aerts A."/>
            <person name="Otillar R.P."/>
            <person name="Terry A.Y."/>
            <person name="Boore J.L."/>
            <person name="Grigoriev I.V."/>
            <person name="Lindberg D.R."/>
            <person name="Seaver E.C."/>
            <person name="Weisblat D.A."/>
            <person name="Putnam N.H."/>
            <person name="Rokhsar D.S."/>
        </authorList>
    </citation>
    <scope>NUCLEOTIDE SEQUENCE [LARGE SCALE GENOMIC DNA]</scope>
</reference>
<name>V4A860_LOTGI</name>
<gene>
    <name evidence="2" type="ORF">LOTGIDRAFT_162376</name>
</gene>
<accession>V4A860</accession>
<dbReference type="Proteomes" id="UP000030746">
    <property type="component" value="Unassembled WGS sequence"/>
</dbReference>
<keyword evidence="3" id="KW-1185">Reference proteome</keyword>
<evidence type="ECO:0000313" key="3">
    <source>
        <dbReference type="Proteomes" id="UP000030746"/>
    </source>
</evidence>
<proteinExistence type="predicted"/>
<feature type="coiled-coil region" evidence="1">
    <location>
        <begin position="188"/>
        <end position="215"/>
    </location>
</feature>
<dbReference type="EMBL" id="KB202014">
    <property type="protein sequence ID" value="ESO92897.1"/>
    <property type="molecule type" value="Genomic_DNA"/>
</dbReference>
<dbReference type="HOGENOM" id="CLU_023431_2_1_1"/>
<dbReference type="CTD" id="20239000"/>
<feature type="coiled-coil region" evidence="1">
    <location>
        <begin position="122"/>
        <end position="149"/>
    </location>
</feature>
<dbReference type="GeneID" id="20239000"/>
<evidence type="ECO:0000313" key="2">
    <source>
        <dbReference type="EMBL" id="ESO92897.1"/>
    </source>
</evidence>
<protein>
    <submittedName>
        <fullName evidence="2">Uncharacterized protein</fullName>
    </submittedName>
</protein>
<evidence type="ECO:0000256" key="1">
    <source>
        <dbReference type="SAM" id="Coils"/>
    </source>
</evidence>
<dbReference type="RefSeq" id="XP_009056581.1">
    <property type="nucleotide sequence ID" value="XM_009058333.1"/>
</dbReference>
<dbReference type="AlphaFoldDB" id="V4A860"/>
<sequence>MRNKRLENKKAMVLKLLDKNVNGNCLKIPKTYFGSDIQKSLGSLLGFPWAKYPGEKHLLGHNYTGPDDKIKKQKIDLKQLIDNIKPDISEEKLTELETKLNDNSEIDAIKHQLLNVVDKTQLQNVKSLISNLNDKVTKLKINLKQLIDNIKPGISEEKLTELETKLNDNSEIDAIKQQLLNVVDKTQLQSLSSLISNLNDKIKKQKIDLKQLIDNIKPGISEDKWQQQSTALETKFKTELQKEVTNINQLIQNIYDSEIQQQITTINNEVLKQGKNIAALEKHIKENKQSYYFNLPCEKY</sequence>